<keyword evidence="2" id="KW-1185">Reference proteome</keyword>
<proteinExistence type="predicted"/>
<dbReference type="RefSeq" id="WP_188813607.1">
    <property type="nucleotide sequence ID" value="NZ_BMHT01000003.1"/>
</dbReference>
<accession>A0ABQ1U3Q9</accession>
<comment type="caution">
    <text evidence="1">The sequence shown here is derived from an EMBL/GenBank/DDBJ whole genome shotgun (WGS) entry which is preliminary data.</text>
</comment>
<evidence type="ECO:0000313" key="1">
    <source>
        <dbReference type="EMBL" id="GGF08580.1"/>
    </source>
</evidence>
<dbReference type="EMBL" id="BMHT01000003">
    <property type="protein sequence ID" value="GGF08580.1"/>
    <property type="molecule type" value="Genomic_DNA"/>
</dbReference>
<name>A0ABQ1U3Q9_9BACT</name>
<dbReference type="Proteomes" id="UP000632273">
    <property type="component" value="Unassembled WGS sequence"/>
</dbReference>
<evidence type="ECO:0000313" key="2">
    <source>
        <dbReference type="Proteomes" id="UP000632273"/>
    </source>
</evidence>
<gene>
    <name evidence="1" type="ORF">GCM10011383_19670</name>
</gene>
<protein>
    <submittedName>
        <fullName evidence="1">Uncharacterized protein</fullName>
    </submittedName>
</protein>
<sequence>MKVALGSAPGVAVDSVALNKLLEPWQGMHWRVSSVSTQIVAYEAPGGRPVLGGTDAKRCTAFVSVLMYHTPTS</sequence>
<organism evidence="1 2">
    <name type="scientific">Hymenobacter cavernae</name>
    <dbReference type="NCBI Taxonomy" id="2044852"/>
    <lineage>
        <taxon>Bacteria</taxon>
        <taxon>Pseudomonadati</taxon>
        <taxon>Bacteroidota</taxon>
        <taxon>Cytophagia</taxon>
        <taxon>Cytophagales</taxon>
        <taxon>Hymenobacteraceae</taxon>
        <taxon>Hymenobacter</taxon>
    </lineage>
</organism>
<reference evidence="2" key="1">
    <citation type="journal article" date="2019" name="Int. J. Syst. Evol. Microbiol.">
        <title>The Global Catalogue of Microorganisms (GCM) 10K type strain sequencing project: providing services to taxonomists for standard genome sequencing and annotation.</title>
        <authorList>
            <consortium name="The Broad Institute Genomics Platform"/>
            <consortium name="The Broad Institute Genome Sequencing Center for Infectious Disease"/>
            <person name="Wu L."/>
            <person name="Ma J."/>
        </authorList>
    </citation>
    <scope>NUCLEOTIDE SEQUENCE [LARGE SCALE GENOMIC DNA]</scope>
    <source>
        <strain evidence="2">CGMCC 1.15197</strain>
    </source>
</reference>